<evidence type="ECO:0000256" key="1">
    <source>
        <dbReference type="ARBA" id="ARBA00004123"/>
    </source>
</evidence>
<dbReference type="AlphaFoldDB" id="A0A9W8GN96"/>
<dbReference type="PROSITE" id="PS50280">
    <property type="entry name" value="SET"/>
    <property type="match status" value="1"/>
</dbReference>
<dbReference type="InterPro" id="IPR005549">
    <property type="entry name" value="Kinetochore_Nuf2_N"/>
</dbReference>
<feature type="domain" description="SET" evidence="16">
    <location>
        <begin position="12"/>
        <end position="267"/>
    </location>
</feature>
<evidence type="ECO:0000256" key="3">
    <source>
        <dbReference type="ARBA" id="ARBA00005498"/>
    </source>
</evidence>
<gene>
    <name evidence="18" type="primary">NUF2</name>
    <name evidence="18" type="ORF">GGI19_006107</name>
</gene>
<evidence type="ECO:0000256" key="11">
    <source>
        <dbReference type="ARBA" id="ARBA00023242"/>
    </source>
</evidence>
<keyword evidence="4" id="KW-0158">Chromosome</keyword>
<evidence type="ECO:0000256" key="12">
    <source>
        <dbReference type="ARBA" id="ARBA00023306"/>
    </source>
</evidence>
<dbReference type="SUPFAM" id="SSF144232">
    <property type="entry name" value="HIT/MYND zinc finger-like"/>
    <property type="match status" value="1"/>
</dbReference>
<keyword evidence="5" id="KW-0132">Cell division</keyword>
<dbReference type="CDD" id="cd20071">
    <property type="entry name" value="SET_SMYD"/>
    <property type="match status" value="1"/>
</dbReference>
<accession>A0A9W8GN96</accession>
<dbReference type="EMBL" id="JANBUH010001073">
    <property type="protein sequence ID" value="KAJ2748454.1"/>
    <property type="molecule type" value="Genomic_DNA"/>
</dbReference>
<keyword evidence="12" id="KW-0131">Cell cycle</keyword>
<dbReference type="InterPro" id="IPR041112">
    <property type="entry name" value="Nuf2_DHR10-like"/>
</dbReference>
<dbReference type="SUPFAM" id="SSF58104">
    <property type="entry name" value="Methyl-accepting chemotaxis protein (MCP) signaling domain"/>
    <property type="match status" value="1"/>
</dbReference>
<organism evidence="18 19">
    <name type="scientific">Coemansia pectinata</name>
    <dbReference type="NCBI Taxonomy" id="1052879"/>
    <lineage>
        <taxon>Eukaryota</taxon>
        <taxon>Fungi</taxon>
        <taxon>Fungi incertae sedis</taxon>
        <taxon>Zoopagomycota</taxon>
        <taxon>Kickxellomycotina</taxon>
        <taxon>Kickxellomycetes</taxon>
        <taxon>Kickxellales</taxon>
        <taxon>Kickxellaceae</taxon>
        <taxon>Coemansia</taxon>
    </lineage>
</organism>
<dbReference type="GO" id="GO:0031262">
    <property type="term" value="C:Ndc80 complex"/>
    <property type="evidence" value="ECO:0007669"/>
    <property type="project" value="InterPro"/>
</dbReference>
<dbReference type="InterPro" id="IPR002893">
    <property type="entry name" value="Znf_MYND"/>
</dbReference>
<evidence type="ECO:0000256" key="13">
    <source>
        <dbReference type="ARBA" id="ARBA00023328"/>
    </source>
</evidence>
<keyword evidence="9" id="KW-0862">Zinc</keyword>
<dbReference type="GO" id="GO:0008270">
    <property type="term" value="F:zinc ion binding"/>
    <property type="evidence" value="ECO:0007669"/>
    <property type="project" value="UniProtKB-KW"/>
</dbReference>
<dbReference type="GO" id="GO:0051301">
    <property type="term" value="P:cell division"/>
    <property type="evidence" value="ECO:0007669"/>
    <property type="project" value="UniProtKB-KW"/>
</dbReference>
<dbReference type="Pfam" id="PF03800">
    <property type="entry name" value="Nuf2"/>
    <property type="match status" value="1"/>
</dbReference>
<dbReference type="GO" id="GO:0005634">
    <property type="term" value="C:nucleus"/>
    <property type="evidence" value="ECO:0007669"/>
    <property type="project" value="UniProtKB-SubCell"/>
</dbReference>
<evidence type="ECO:0000256" key="5">
    <source>
        <dbReference type="ARBA" id="ARBA00022618"/>
    </source>
</evidence>
<evidence type="ECO:0000259" key="16">
    <source>
        <dbReference type="PROSITE" id="PS50280"/>
    </source>
</evidence>
<reference evidence="18" key="1">
    <citation type="submission" date="2022-07" db="EMBL/GenBank/DDBJ databases">
        <title>Phylogenomic reconstructions and comparative analyses of Kickxellomycotina fungi.</title>
        <authorList>
            <person name="Reynolds N.K."/>
            <person name="Stajich J.E."/>
            <person name="Barry K."/>
            <person name="Grigoriev I.V."/>
            <person name="Crous P."/>
            <person name="Smith M.E."/>
        </authorList>
    </citation>
    <scope>NUCLEOTIDE SEQUENCE</scope>
    <source>
        <strain evidence="18">BCRC 34297</strain>
    </source>
</reference>
<evidence type="ECO:0000256" key="14">
    <source>
        <dbReference type="PROSITE-ProRule" id="PRU00134"/>
    </source>
</evidence>
<comment type="caution">
    <text evidence="18">The sequence shown here is derived from an EMBL/GenBank/DDBJ whole genome shotgun (WGS) entry which is preliminary data.</text>
</comment>
<keyword evidence="19" id="KW-1185">Reference proteome</keyword>
<keyword evidence="10 15" id="KW-0175">Coiled coil</keyword>
<dbReference type="Proteomes" id="UP001140011">
    <property type="component" value="Unassembled WGS sequence"/>
</dbReference>
<evidence type="ECO:0000313" key="19">
    <source>
        <dbReference type="Proteomes" id="UP001140011"/>
    </source>
</evidence>
<dbReference type="Pfam" id="PF01753">
    <property type="entry name" value="zf-MYND"/>
    <property type="match status" value="1"/>
</dbReference>
<protein>
    <submittedName>
        <fullName evidence="18">Kinetochore-associated Ndc80 complex subunit nuf2</fullName>
    </submittedName>
</protein>
<dbReference type="Gene3D" id="1.10.418.60">
    <property type="entry name" value="Ncd80 complex, Nuf2 subunit"/>
    <property type="match status" value="1"/>
</dbReference>
<dbReference type="PROSITE" id="PS50865">
    <property type="entry name" value="ZF_MYND_2"/>
    <property type="match status" value="1"/>
</dbReference>
<keyword evidence="6" id="KW-0479">Metal-binding</keyword>
<evidence type="ECO:0000256" key="6">
    <source>
        <dbReference type="ARBA" id="ARBA00022723"/>
    </source>
</evidence>
<evidence type="ECO:0000256" key="2">
    <source>
        <dbReference type="ARBA" id="ARBA00004584"/>
    </source>
</evidence>
<keyword evidence="13" id="KW-0137">Centromere</keyword>
<evidence type="ECO:0000256" key="15">
    <source>
        <dbReference type="SAM" id="Coils"/>
    </source>
</evidence>
<proteinExistence type="inferred from homology"/>
<evidence type="ECO:0000256" key="8">
    <source>
        <dbReference type="ARBA" id="ARBA00022776"/>
    </source>
</evidence>
<dbReference type="InterPro" id="IPR050869">
    <property type="entry name" value="H3K4_H4K5_MeTrfase"/>
</dbReference>
<feature type="non-terminal residue" evidence="18">
    <location>
        <position position="1"/>
    </location>
</feature>
<evidence type="ECO:0000256" key="4">
    <source>
        <dbReference type="ARBA" id="ARBA00022454"/>
    </source>
</evidence>
<dbReference type="SUPFAM" id="SSF82199">
    <property type="entry name" value="SET domain"/>
    <property type="match status" value="1"/>
</dbReference>
<evidence type="ECO:0000256" key="9">
    <source>
        <dbReference type="ARBA" id="ARBA00022833"/>
    </source>
</evidence>
<comment type="subcellular location">
    <subcellularLocation>
        <location evidence="2">Chromosome</location>
        <location evidence="2">Centromere</location>
    </subcellularLocation>
    <subcellularLocation>
        <location evidence="1">Nucleus</location>
    </subcellularLocation>
</comment>
<dbReference type="Gene3D" id="2.170.270.10">
    <property type="entry name" value="SET domain"/>
    <property type="match status" value="1"/>
</dbReference>
<evidence type="ECO:0000256" key="10">
    <source>
        <dbReference type="ARBA" id="ARBA00023054"/>
    </source>
</evidence>
<dbReference type="OrthoDB" id="5945798at2759"/>
<keyword evidence="11" id="KW-0539">Nucleus</keyword>
<feature type="coiled-coil region" evidence="15">
    <location>
        <begin position="608"/>
        <end position="642"/>
    </location>
</feature>
<dbReference type="Gene3D" id="1.10.220.160">
    <property type="match status" value="1"/>
</dbReference>
<dbReference type="Pfam" id="PF00856">
    <property type="entry name" value="SET"/>
    <property type="match status" value="1"/>
</dbReference>
<dbReference type="PANTHER" id="PTHR12197">
    <property type="entry name" value="HISTONE-LYSINE N-METHYLTRANSFERASE SMYD"/>
    <property type="match status" value="1"/>
</dbReference>
<dbReference type="Pfam" id="PF18595">
    <property type="entry name" value="Nuf2_DHR10-like"/>
    <property type="match status" value="1"/>
</dbReference>
<keyword evidence="7 14" id="KW-0863">Zinc-finger</keyword>
<dbReference type="InterPro" id="IPR046341">
    <property type="entry name" value="SET_dom_sf"/>
</dbReference>
<evidence type="ECO:0000313" key="18">
    <source>
        <dbReference type="EMBL" id="KAJ2748454.1"/>
    </source>
</evidence>
<feature type="domain" description="MYND-type" evidence="17">
    <location>
        <begin position="68"/>
        <end position="108"/>
    </location>
</feature>
<evidence type="ECO:0000256" key="7">
    <source>
        <dbReference type="ARBA" id="ARBA00022771"/>
    </source>
</evidence>
<name>A0A9W8GN96_9FUNG</name>
<dbReference type="Gene3D" id="6.10.140.2220">
    <property type="match status" value="1"/>
</dbReference>
<dbReference type="PANTHER" id="PTHR12197:SF251">
    <property type="entry name" value="EG:BACR7C10.4 PROTEIN"/>
    <property type="match status" value="1"/>
</dbReference>
<comment type="similarity">
    <text evidence="3">Belongs to the NUF2 family.</text>
</comment>
<dbReference type="InterPro" id="IPR001214">
    <property type="entry name" value="SET_dom"/>
</dbReference>
<keyword evidence="8" id="KW-0498">Mitosis</keyword>
<sequence length="804" mass="90339">MTDEIDAFIAKRGLQLETDAVKGQRTVAQRGFRRGEQILSIPPLYGFPVWRGEDEQDSSKPECTDDRCYMCFSIVPTRHPRCSQCGVSQYCSAECLSVHWRQRHHFECERLKAASKNVDFGRVKPEFRPWMRMAVGVSCTTNVCAELGTRVPRWLRVQALAWARLVSHRDKHPRHVLRQYEEIAKVLGSPTGAVDALCRFGCNNFAATADGDPSCAAIGHLCCPLVSLLLNHSCLPNASYSYSPLGELVVTALAEISSDDEISLAYTDALQPRAQRRKELAAVYFFDCQCIRCCGSAPRAQIDELMDRNAEESLPRALPTDFAMPAAVDLWAHDVVTELLAGHTGFDAKVLRAAEKQLSRDVSFTAYSHWRECQDECLDRVSADESAQWMWPWAAAAALHVLAFYALVYPPAHPLIGHQCLKAAQLSWNALQCPTKQNVVDRALVKALASAAQDILLASSSGSSSLSRQISTILSLGSGFYPTLKPQDILEVMRQLEIPISDEDLEKPTPQRVQIWYEAFLYILKGISLEQMGSSDVELLDLTDFPESHGDDIFLMSFYAHMSTLLQQVGVDDFSLRDMLKPEPIRVRRILSGVCNFAMFRDDRMPVLDKYTVQADQQAERLEAMQKELDQVQASIDAIRGQREREEPQVKKLLEGNRGLREELRVMTAAQAVVTDTTNKIKTEKEELDDSIGGIKYIIAGLQDELAKLKQRVVHSPEKIQAAITELTDNIQQSRLQTTTNEDKARHLAVKIEMLEEIAGDIRSCVQQMVDAEGFVREHEEEVRLLTKERENVAQETTQIRNLS</sequence>
<dbReference type="InterPro" id="IPR038275">
    <property type="entry name" value="Nuf2_N_sf"/>
</dbReference>
<evidence type="ECO:0000259" key="17">
    <source>
        <dbReference type="PROSITE" id="PS50865"/>
    </source>
</evidence>